<protein>
    <submittedName>
        <fullName evidence="1">Uncharacterized protein</fullName>
    </submittedName>
</protein>
<evidence type="ECO:0000313" key="1">
    <source>
        <dbReference type="EMBL" id="SDF24013.1"/>
    </source>
</evidence>
<reference evidence="1 2" key="1">
    <citation type="submission" date="2016-10" db="EMBL/GenBank/DDBJ databases">
        <authorList>
            <person name="de Groot N.N."/>
        </authorList>
    </citation>
    <scope>NUCLEOTIDE SEQUENCE [LARGE SCALE GENOMIC DNA]</scope>
    <source>
        <strain evidence="1 2">DSM 23421</strain>
    </source>
</reference>
<sequence length="117" mass="13589">MMGYDTQEFKVKTNDSVAKADLILKGTCGFVSLETAEKDWKKKKAKLYIVGGIAPIGNGKADSRFEKKYKIEYYDFGDTAPNMECIQVYNERIFELMDKKYGTEWRKKVRSDVEYLE</sequence>
<accession>A0A1G7JGI9</accession>
<proteinExistence type="predicted"/>
<dbReference type="AlphaFoldDB" id="A0A1G7JGI9"/>
<gene>
    <name evidence="1" type="ORF">SAMN05421636_1271</name>
</gene>
<organism evidence="1 2">
    <name type="scientific">Pricia antarctica</name>
    <dbReference type="NCBI Taxonomy" id="641691"/>
    <lineage>
        <taxon>Bacteria</taxon>
        <taxon>Pseudomonadati</taxon>
        <taxon>Bacteroidota</taxon>
        <taxon>Flavobacteriia</taxon>
        <taxon>Flavobacteriales</taxon>
        <taxon>Flavobacteriaceae</taxon>
        <taxon>Pricia</taxon>
    </lineage>
</organism>
<name>A0A1G7JGI9_9FLAO</name>
<keyword evidence="2" id="KW-1185">Reference proteome</keyword>
<dbReference type="Proteomes" id="UP000199109">
    <property type="component" value="Unassembled WGS sequence"/>
</dbReference>
<dbReference type="EMBL" id="FNAO01000027">
    <property type="protein sequence ID" value="SDF24013.1"/>
    <property type="molecule type" value="Genomic_DNA"/>
</dbReference>
<evidence type="ECO:0000313" key="2">
    <source>
        <dbReference type="Proteomes" id="UP000199109"/>
    </source>
</evidence>